<evidence type="ECO:0000313" key="2">
    <source>
        <dbReference type="Proteomes" id="UP000229329"/>
    </source>
</evidence>
<sequence length="125" mass="14563">MITKPLIYVTLLLSGCYLANGSPSSVNFWIKNNKKISFKEIVSCEKGAYASLGKRSLQLYNKFRNGDHLNNEENKELNKYDMQATFLVRQCYYDLGYRFNAPIHWCLAQDGDNSRICVENMKYRK</sequence>
<dbReference type="EMBL" id="PHHA01000027">
    <property type="protein sequence ID" value="PJG84587.1"/>
    <property type="molecule type" value="Genomic_DNA"/>
</dbReference>
<comment type="caution">
    <text evidence="1">The sequence shown here is derived from an EMBL/GenBank/DDBJ whole genome shotgun (WGS) entry which is preliminary data.</text>
</comment>
<dbReference type="RefSeq" id="WP_100289553.1">
    <property type="nucleotide sequence ID" value="NZ_PHHA01000027.1"/>
</dbReference>
<proteinExistence type="predicted"/>
<name>A0A2M8S0B9_9PAST</name>
<dbReference type="OrthoDB" id="5678433at2"/>
<gene>
    <name evidence="1" type="ORF">CVP05_10640</name>
</gene>
<evidence type="ECO:0000313" key="1">
    <source>
        <dbReference type="EMBL" id="PJG84587.1"/>
    </source>
</evidence>
<dbReference type="Proteomes" id="UP000229329">
    <property type="component" value="Unassembled WGS sequence"/>
</dbReference>
<protein>
    <recommendedName>
        <fullName evidence="3">Lipoprotein</fullName>
    </recommendedName>
</protein>
<organism evidence="1 2">
    <name type="scientific">Conservatibacter flavescens</name>
    <dbReference type="NCBI Taxonomy" id="28161"/>
    <lineage>
        <taxon>Bacteria</taxon>
        <taxon>Pseudomonadati</taxon>
        <taxon>Pseudomonadota</taxon>
        <taxon>Gammaproteobacteria</taxon>
        <taxon>Pasteurellales</taxon>
        <taxon>Pasteurellaceae</taxon>
        <taxon>Conservatibacter</taxon>
    </lineage>
</organism>
<accession>A0A2M8S0B9</accession>
<reference evidence="1 2" key="1">
    <citation type="submission" date="2017-11" db="EMBL/GenBank/DDBJ databases">
        <title>Reclassification of Bisgaard taxon 7 as Conservatibacter flavescens gen. nov., sp. nov.</title>
        <authorList>
            <person name="Christensen H."/>
        </authorList>
    </citation>
    <scope>NUCLEOTIDE SEQUENCE [LARGE SCALE GENOMIC DNA]</scope>
    <source>
        <strain evidence="1 2">7_4</strain>
    </source>
</reference>
<dbReference type="PROSITE" id="PS51257">
    <property type="entry name" value="PROKAR_LIPOPROTEIN"/>
    <property type="match status" value="1"/>
</dbReference>
<dbReference type="AlphaFoldDB" id="A0A2M8S0B9"/>
<evidence type="ECO:0008006" key="3">
    <source>
        <dbReference type="Google" id="ProtNLM"/>
    </source>
</evidence>
<keyword evidence="2" id="KW-1185">Reference proteome</keyword>